<reference evidence="2" key="1">
    <citation type="submission" date="2017-07" db="EMBL/GenBank/DDBJ databases">
        <title>The cable genome - Insights into the physiology and evolution of filamentous bacteria capable of sulfide oxidation via long distance electron transfer.</title>
        <authorList>
            <person name="Thorup C."/>
            <person name="Bjerg J.T."/>
            <person name="Schreiber L."/>
            <person name="Nielsen L.P."/>
            <person name="Kjeldsen K.U."/>
            <person name="Boesen T."/>
            <person name="Boggild A."/>
            <person name="Meysman F."/>
            <person name="Geelhoed J."/>
            <person name="Schramm A."/>
        </authorList>
    </citation>
    <scope>NUCLEOTIDE SEQUENCE [LARGE SCALE GENOMIC DNA]</scope>
    <source>
        <strain evidence="2">GS</strain>
    </source>
</reference>
<evidence type="ECO:0000313" key="2">
    <source>
        <dbReference type="EMBL" id="TAA73950.1"/>
    </source>
</evidence>
<dbReference type="AlphaFoldDB" id="A0A521FYY3"/>
<comment type="caution">
    <text evidence="2">The sequence shown here is derived from an EMBL/GenBank/DDBJ whole genome shotgun (WGS) entry which is preliminary data.</text>
</comment>
<name>A0A521FYY3_9BACT</name>
<organism evidence="2 3">
    <name type="scientific">Candidatus Electronema aureum</name>
    <dbReference type="NCBI Taxonomy" id="2005002"/>
    <lineage>
        <taxon>Bacteria</taxon>
        <taxon>Pseudomonadati</taxon>
        <taxon>Thermodesulfobacteriota</taxon>
        <taxon>Desulfobulbia</taxon>
        <taxon>Desulfobulbales</taxon>
        <taxon>Desulfobulbaceae</taxon>
        <taxon>Candidatus Electronema</taxon>
    </lineage>
</organism>
<keyword evidence="3" id="KW-1185">Reference proteome</keyword>
<accession>A0A521FYY3</accession>
<evidence type="ECO:0000313" key="3">
    <source>
        <dbReference type="Proteomes" id="UP000316238"/>
    </source>
</evidence>
<keyword evidence="1" id="KW-1133">Transmembrane helix</keyword>
<keyword evidence="1" id="KW-0812">Transmembrane</keyword>
<dbReference type="Proteomes" id="UP000316238">
    <property type="component" value="Unassembled WGS sequence"/>
</dbReference>
<protein>
    <submittedName>
        <fullName evidence="2">Uncharacterized protein</fullName>
    </submittedName>
</protein>
<feature type="transmembrane region" description="Helical" evidence="1">
    <location>
        <begin position="52"/>
        <end position="78"/>
    </location>
</feature>
<keyword evidence="1" id="KW-0472">Membrane</keyword>
<sequence>MKSYEGVQKIIDQIRQERATGRQRRSVKIAPEEKNGIRPKTLGRAILITGKILVRTVLIAGSIFVVVSILLALLLLFVTSQQEVAKKEIKQQVAMNNENTVYAIKKHQIENETAYTKKEIIGYTIYLKNGKRISCKKTPTTQNGMMTIVEGRIKNEIPLSWVSKIEGMWQ</sequence>
<evidence type="ECO:0000256" key="1">
    <source>
        <dbReference type="SAM" id="Phobius"/>
    </source>
</evidence>
<gene>
    <name evidence="2" type="ORF">CDV28_1479</name>
</gene>
<proteinExistence type="predicted"/>
<dbReference type="EMBL" id="NQJD01000047">
    <property type="protein sequence ID" value="TAA73950.1"/>
    <property type="molecule type" value="Genomic_DNA"/>
</dbReference>